<dbReference type="Proteomes" id="UP000194236">
    <property type="component" value="Unassembled WGS sequence"/>
</dbReference>
<name>A0A1Y3ARR6_EURMA</name>
<accession>A0A1Y3ARR6</accession>
<comment type="caution">
    <text evidence="1">The sequence shown here is derived from an EMBL/GenBank/DDBJ whole genome shotgun (WGS) entry which is preliminary data.</text>
</comment>
<sequence length="90" mass="10396">MPFFMCTVLLDGEDEALRSLISSASTIEARESKILSIFNEPFDDEFESCGLFKVINVENTNPSPFDEEDDSFDLISNQLQRYYWQIRAKS</sequence>
<dbReference type="EMBL" id="MUJZ01062395">
    <property type="protein sequence ID" value="OTF71141.1"/>
    <property type="molecule type" value="Genomic_DNA"/>
</dbReference>
<keyword evidence="2" id="KW-1185">Reference proteome</keyword>
<reference evidence="1 2" key="1">
    <citation type="submission" date="2017-03" db="EMBL/GenBank/DDBJ databases">
        <title>Genome Survey of Euroglyphus maynei.</title>
        <authorList>
            <person name="Arlian L.G."/>
            <person name="Morgan M.S."/>
            <person name="Rider S.D."/>
        </authorList>
    </citation>
    <scope>NUCLEOTIDE SEQUENCE [LARGE SCALE GENOMIC DNA]</scope>
    <source>
        <strain evidence="1">Arlian Lab</strain>
        <tissue evidence="1">Whole body</tissue>
    </source>
</reference>
<gene>
    <name evidence="1" type="ORF">BLA29_011780</name>
</gene>
<organism evidence="1 2">
    <name type="scientific">Euroglyphus maynei</name>
    <name type="common">Mayne's house dust mite</name>
    <dbReference type="NCBI Taxonomy" id="6958"/>
    <lineage>
        <taxon>Eukaryota</taxon>
        <taxon>Metazoa</taxon>
        <taxon>Ecdysozoa</taxon>
        <taxon>Arthropoda</taxon>
        <taxon>Chelicerata</taxon>
        <taxon>Arachnida</taxon>
        <taxon>Acari</taxon>
        <taxon>Acariformes</taxon>
        <taxon>Sarcoptiformes</taxon>
        <taxon>Astigmata</taxon>
        <taxon>Psoroptidia</taxon>
        <taxon>Analgoidea</taxon>
        <taxon>Pyroglyphidae</taxon>
        <taxon>Pyroglyphinae</taxon>
        <taxon>Euroglyphus</taxon>
    </lineage>
</organism>
<evidence type="ECO:0000313" key="2">
    <source>
        <dbReference type="Proteomes" id="UP000194236"/>
    </source>
</evidence>
<evidence type="ECO:0000313" key="1">
    <source>
        <dbReference type="EMBL" id="OTF71141.1"/>
    </source>
</evidence>
<dbReference type="AlphaFoldDB" id="A0A1Y3ARR6"/>
<protein>
    <submittedName>
        <fullName evidence="1">Uncharacterized protein</fullName>
    </submittedName>
</protein>
<proteinExistence type="predicted"/>